<reference evidence="9 10" key="1">
    <citation type="submission" date="2018-10" db="EMBL/GenBank/DDBJ databases">
        <title>Genomic Encyclopedia of Archaeal and Bacterial Type Strains, Phase II (KMG-II): from individual species to whole genera.</title>
        <authorList>
            <person name="Goeker M."/>
        </authorList>
    </citation>
    <scope>NUCLEOTIDE SEQUENCE [LARGE SCALE GENOMIC DNA]</scope>
    <source>
        <strain evidence="9 10">DSM 14954</strain>
    </source>
</reference>
<name>A0A660L6R3_9ACTN</name>
<dbReference type="GO" id="GO:0042128">
    <property type="term" value="P:nitrate assimilation"/>
    <property type="evidence" value="ECO:0007669"/>
    <property type="project" value="UniProtKB-KW"/>
</dbReference>
<dbReference type="InterPro" id="IPR036259">
    <property type="entry name" value="MFS_trans_sf"/>
</dbReference>
<comment type="caution">
    <text evidence="9">The sequence shown here is derived from an EMBL/GenBank/DDBJ whole genome shotgun (WGS) entry which is preliminary data.</text>
</comment>
<feature type="transmembrane region" description="Helical" evidence="7">
    <location>
        <begin position="215"/>
        <end position="236"/>
    </location>
</feature>
<dbReference type="InterPro" id="IPR044772">
    <property type="entry name" value="NO3_transporter"/>
</dbReference>
<dbReference type="GO" id="GO:0005886">
    <property type="term" value="C:plasma membrane"/>
    <property type="evidence" value="ECO:0007669"/>
    <property type="project" value="UniProtKB-SubCell"/>
</dbReference>
<keyword evidence="4 7" id="KW-1133">Transmembrane helix</keyword>
<keyword evidence="10" id="KW-1185">Reference proteome</keyword>
<dbReference type="GO" id="GO:0015112">
    <property type="term" value="F:nitrate transmembrane transporter activity"/>
    <property type="evidence" value="ECO:0007669"/>
    <property type="project" value="InterPro"/>
</dbReference>
<dbReference type="SUPFAM" id="SSF103473">
    <property type="entry name" value="MFS general substrate transporter"/>
    <property type="match status" value="1"/>
</dbReference>
<accession>A0A660L6R3</accession>
<feature type="transmembrane region" description="Helical" evidence="7">
    <location>
        <begin position="273"/>
        <end position="292"/>
    </location>
</feature>
<dbReference type="InterPro" id="IPR020846">
    <property type="entry name" value="MFS_dom"/>
</dbReference>
<dbReference type="Proteomes" id="UP000278962">
    <property type="component" value="Unassembled WGS sequence"/>
</dbReference>
<dbReference type="Gene3D" id="1.20.1250.20">
    <property type="entry name" value="MFS general substrate transporter like domains"/>
    <property type="match status" value="1"/>
</dbReference>
<evidence type="ECO:0000256" key="4">
    <source>
        <dbReference type="ARBA" id="ARBA00022989"/>
    </source>
</evidence>
<dbReference type="RefSeq" id="WP_170178802.1">
    <property type="nucleotide sequence ID" value="NZ_RBIL01000001.1"/>
</dbReference>
<feature type="domain" description="Major facilitator superfamily (MFS) profile" evidence="8">
    <location>
        <begin position="9"/>
        <end position="386"/>
    </location>
</feature>
<evidence type="ECO:0000256" key="1">
    <source>
        <dbReference type="ARBA" id="ARBA00004651"/>
    </source>
</evidence>
<feature type="transmembrane region" description="Helical" evidence="7">
    <location>
        <begin position="163"/>
        <end position="186"/>
    </location>
</feature>
<feature type="transmembrane region" description="Helical" evidence="7">
    <location>
        <begin position="298"/>
        <end position="319"/>
    </location>
</feature>
<organism evidence="9 10">
    <name type="scientific">Solirubrobacter pauli</name>
    <dbReference type="NCBI Taxonomy" id="166793"/>
    <lineage>
        <taxon>Bacteria</taxon>
        <taxon>Bacillati</taxon>
        <taxon>Actinomycetota</taxon>
        <taxon>Thermoleophilia</taxon>
        <taxon>Solirubrobacterales</taxon>
        <taxon>Solirubrobacteraceae</taxon>
        <taxon>Solirubrobacter</taxon>
    </lineage>
</organism>
<feature type="transmembrane region" description="Helical" evidence="7">
    <location>
        <begin position="331"/>
        <end position="353"/>
    </location>
</feature>
<comment type="subcellular location">
    <subcellularLocation>
        <location evidence="1">Cell membrane</location>
        <topology evidence="1">Multi-pass membrane protein</topology>
    </subcellularLocation>
</comment>
<evidence type="ECO:0000313" key="9">
    <source>
        <dbReference type="EMBL" id="RKQ90738.1"/>
    </source>
</evidence>
<evidence type="ECO:0000256" key="6">
    <source>
        <dbReference type="ARBA" id="ARBA00023136"/>
    </source>
</evidence>
<keyword evidence="3 7" id="KW-0812">Transmembrane</keyword>
<gene>
    <name evidence="9" type="ORF">C8N24_0551</name>
</gene>
<keyword evidence="6 7" id="KW-0472">Membrane</keyword>
<evidence type="ECO:0000256" key="2">
    <source>
        <dbReference type="ARBA" id="ARBA00008432"/>
    </source>
</evidence>
<comment type="similarity">
    <text evidence="2">Belongs to the major facilitator superfamily. Nitrate/nitrite porter (TC 2.A.1.8) family.</text>
</comment>
<feature type="transmembrane region" description="Helical" evidence="7">
    <location>
        <begin position="12"/>
        <end position="39"/>
    </location>
</feature>
<feature type="transmembrane region" description="Helical" evidence="7">
    <location>
        <begin position="105"/>
        <end position="125"/>
    </location>
</feature>
<sequence length="394" mass="40271">MHLRELRTAGHAPSLAAALMHFDVSFMAWVLLGALGAYIGEDLGLSTAAKGLMVAVPLLSAAAFRIVLGLLGDRYGPRRVGLISMAFVVIALVCGWQLASSYGALLGVGVLLGVAGASFAIALPLAGRHYPPERQGLAMGIAGAGNSGTVLTTLFAPRLAEAYGWHAVFGLALIPVTLVWIAFALLAKEPPAPATPVRPRDLRNILREKDAWRLCGLYAVTFGTFVGLASFLPIFFRDQYGISKVDAATLVAVGAALGSLLRPLGGYLADRAGGTTVLTGVYAVGAALLLFTSALPELAATATAFILAMGTFGVGNGAVFQLVGVRYRERIGVLTGLVGAAGGLGGFFLPTILGVVKDAFGSFGPGLGAIAVAAAIALITTMRPSTVALAGARA</sequence>
<evidence type="ECO:0000256" key="7">
    <source>
        <dbReference type="SAM" id="Phobius"/>
    </source>
</evidence>
<evidence type="ECO:0000256" key="3">
    <source>
        <dbReference type="ARBA" id="ARBA00022692"/>
    </source>
</evidence>
<evidence type="ECO:0000259" key="8">
    <source>
        <dbReference type="PROSITE" id="PS50850"/>
    </source>
</evidence>
<dbReference type="PROSITE" id="PS50850">
    <property type="entry name" value="MFS"/>
    <property type="match status" value="1"/>
</dbReference>
<keyword evidence="5" id="KW-0534">Nitrate assimilation</keyword>
<feature type="transmembrane region" description="Helical" evidence="7">
    <location>
        <begin position="80"/>
        <end position="99"/>
    </location>
</feature>
<dbReference type="Pfam" id="PF07690">
    <property type="entry name" value="MFS_1"/>
    <property type="match status" value="1"/>
</dbReference>
<feature type="transmembrane region" description="Helical" evidence="7">
    <location>
        <begin position="359"/>
        <end position="379"/>
    </location>
</feature>
<dbReference type="InterPro" id="IPR011701">
    <property type="entry name" value="MFS"/>
</dbReference>
<proteinExistence type="inferred from homology"/>
<feature type="transmembrane region" description="Helical" evidence="7">
    <location>
        <begin position="137"/>
        <end position="157"/>
    </location>
</feature>
<feature type="transmembrane region" description="Helical" evidence="7">
    <location>
        <begin position="242"/>
        <end position="261"/>
    </location>
</feature>
<evidence type="ECO:0000256" key="5">
    <source>
        <dbReference type="ARBA" id="ARBA00023063"/>
    </source>
</evidence>
<evidence type="ECO:0000313" key="10">
    <source>
        <dbReference type="Proteomes" id="UP000278962"/>
    </source>
</evidence>
<feature type="transmembrane region" description="Helical" evidence="7">
    <location>
        <begin position="51"/>
        <end position="68"/>
    </location>
</feature>
<protein>
    <submittedName>
        <fullName evidence="9">NNP family nitrate/nitrite transporter-like MFS transporter</fullName>
    </submittedName>
</protein>
<dbReference type="AlphaFoldDB" id="A0A660L6R3"/>
<dbReference type="EMBL" id="RBIL01000001">
    <property type="protein sequence ID" value="RKQ90738.1"/>
    <property type="molecule type" value="Genomic_DNA"/>
</dbReference>
<dbReference type="PANTHER" id="PTHR23515">
    <property type="entry name" value="HIGH-AFFINITY NITRATE TRANSPORTER 2.3"/>
    <property type="match status" value="1"/>
</dbReference>